<dbReference type="EMBL" id="GGEC01012257">
    <property type="protein sequence ID" value="MBW92740.1"/>
    <property type="molecule type" value="Transcribed_RNA"/>
</dbReference>
<protein>
    <submittedName>
        <fullName evidence="1">Uncharacterized protein</fullName>
    </submittedName>
</protein>
<name>A0A2P2JGZ0_RHIMU</name>
<accession>A0A2P2JGZ0</accession>
<organism evidence="1">
    <name type="scientific">Rhizophora mucronata</name>
    <name type="common">Asiatic mangrove</name>
    <dbReference type="NCBI Taxonomy" id="61149"/>
    <lineage>
        <taxon>Eukaryota</taxon>
        <taxon>Viridiplantae</taxon>
        <taxon>Streptophyta</taxon>
        <taxon>Embryophyta</taxon>
        <taxon>Tracheophyta</taxon>
        <taxon>Spermatophyta</taxon>
        <taxon>Magnoliopsida</taxon>
        <taxon>eudicotyledons</taxon>
        <taxon>Gunneridae</taxon>
        <taxon>Pentapetalae</taxon>
        <taxon>rosids</taxon>
        <taxon>fabids</taxon>
        <taxon>Malpighiales</taxon>
        <taxon>Rhizophoraceae</taxon>
        <taxon>Rhizophora</taxon>
    </lineage>
</organism>
<evidence type="ECO:0000313" key="1">
    <source>
        <dbReference type="EMBL" id="MBW92740.1"/>
    </source>
</evidence>
<proteinExistence type="predicted"/>
<reference evidence="1" key="1">
    <citation type="submission" date="2018-02" db="EMBL/GenBank/DDBJ databases">
        <title>Rhizophora mucronata_Transcriptome.</title>
        <authorList>
            <person name="Meera S.P."/>
            <person name="Sreeshan A."/>
            <person name="Augustine A."/>
        </authorList>
    </citation>
    <scope>NUCLEOTIDE SEQUENCE</scope>
    <source>
        <tissue evidence="1">Leaf</tissue>
    </source>
</reference>
<dbReference type="AlphaFoldDB" id="A0A2P2JGZ0"/>
<sequence length="57" mass="6854">MELQISSITHKARHSSSYWKPIFNNQNQHQAKRNEIKTRKTYCVGRFPMLEYLRLSS</sequence>